<dbReference type="EMBL" id="JAATLM010000001">
    <property type="protein sequence ID" value="NIZ68736.1"/>
    <property type="molecule type" value="Genomic_DNA"/>
</dbReference>
<keyword evidence="1" id="KW-0175">Coiled coil</keyword>
<accession>A0A968KYX2</accession>
<dbReference type="InterPro" id="IPR003743">
    <property type="entry name" value="Zf-RING_7"/>
</dbReference>
<comment type="caution">
    <text evidence="3">The sequence shown here is derived from an EMBL/GenBank/DDBJ whole genome shotgun (WGS) entry which is preliminary data.</text>
</comment>
<evidence type="ECO:0000313" key="3">
    <source>
        <dbReference type="EMBL" id="NIZ68736.1"/>
    </source>
</evidence>
<dbReference type="RefSeq" id="WP_167694855.1">
    <property type="nucleotide sequence ID" value="NZ_CP118181.1"/>
</dbReference>
<dbReference type="Gene3D" id="1.10.287.1490">
    <property type="match status" value="1"/>
</dbReference>
<protein>
    <submittedName>
        <fullName evidence="3">Nucleic acid-binding protein</fullName>
    </submittedName>
</protein>
<dbReference type="Pfam" id="PF02591">
    <property type="entry name" value="Zn_ribbon_9"/>
    <property type="match status" value="1"/>
</dbReference>
<feature type="coiled-coil region" evidence="1">
    <location>
        <begin position="67"/>
        <end position="152"/>
    </location>
</feature>
<gene>
    <name evidence="3" type="ORF">HCT48_00665</name>
</gene>
<evidence type="ECO:0000259" key="2">
    <source>
        <dbReference type="Pfam" id="PF02591"/>
    </source>
</evidence>
<reference evidence="3" key="1">
    <citation type="submission" date="2020-03" db="EMBL/GenBank/DDBJ databases">
        <title>Spirochaetal bacteria isolated from arthropods constitute a novel genus Entomospira genus novum within the order Spirochaetales.</title>
        <authorList>
            <person name="Grana-Miraglia L."/>
            <person name="Sikutova S."/>
            <person name="Fingerle V."/>
            <person name="Sing A."/>
            <person name="Castillo-Ramirez S."/>
            <person name="Margos G."/>
            <person name="Rudolf I."/>
        </authorList>
    </citation>
    <scope>NUCLEOTIDE SEQUENCE</scope>
    <source>
        <strain evidence="3">BR149</strain>
    </source>
</reference>
<evidence type="ECO:0000313" key="4">
    <source>
        <dbReference type="Proteomes" id="UP000778951"/>
    </source>
</evidence>
<name>A0A968KYX2_9SPIO</name>
<feature type="domain" description="C4-type zinc ribbon" evidence="2">
    <location>
        <begin position="198"/>
        <end position="230"/>
    </location>
</feature>
<dbReference type="AlphaFoldDB" id="A0A968KYX2"/>
<evidence type="ECO:0000256" key="1">
    <source>
        <dbReference type="SAM" id="Coils"/>
    </source>
</evidence>
<organism evidence="3 4">
    <name type="scientific">Entomospira culicis</name>
    <dbReference type="NCBI Taxonomy" id="2719989"/>
    <lineage>
        <taxon>Bacteria</taxon>
        <taxon>Pseudomonadati</taxon>
        <taxon>Spirochaetota</taxon>
        <taxon>Spirochaetia</taxon>
        <taxon>Spirochaetales</taxon>
        <taxon>Spirochaetaceae</taxon>
        <taxon>Entomospira</taxon>
    </lineage>
</organism>
<proteinExistence type="predicted"/>
<sequence>MQEVFEKLQQLQEVLAERYEIERHLSAIPKQLSTQSDVVARLRKSYGEKEHAHAGLSEIVSRLRIDLGDAQIVRESAERRMEAVKTQREFEALEKEINDAALEEDRLRHELRKHDQELQALNEAMQSELELIQDQEQELNDVERSVQKESEKDEQRLRELLIEEQRLTPDLDVSLLHKFESIIKNKLGLGIVGIRSGVCSGCHIVLPANFVNEVRMAHKVEFCPYCSRVLYFENGDVDEFFTGYIDADEMGGLIDLVDEDDFEEEEPPTLIDDEMAGDYEDN</sequence>
<keyword evidence="4" id="KW-1185">Reference proteome</keyword>
<dbReference type="Proteomes" id="UP000778951">
    <property type="component" value="Unassembled WGS sequence"/>
</dbReference>